<feature type="region of interest" description="Disordered" evidence="1">
    <location>
        <begin position="490"/>
        <end position="513"/>
    </location>
</feature>
<protein>
    <submittedName>
        <fullName evidence="2">Uncharacterized protein</fullName>
    </submittedName>
</protein>
<dbReference type="Proteomes" id="UP000178912">
    <property type="component" value="Unassembled WGS sequence"/>
</dbReference>
<gene>
    <name evidence="2" type="ORF">RAG0_12342</name>
</gene>
<accession>A0A1E1LAI7</accession>
<dbReference type="AlphaFoldDB" id="A0A1E1LAI7"/>
<sequence length="551" mass="62432">MSSKGEFEVVISKKSKQFAPENAAFRFLDLDREIRNLIYSHCFVRPIGIAPGPKYGKRKRPCKRRVGSGAVWEQYSSYKCYWDGRRQFIPINHYDSMTPVDGQVERMLVTWTSIPTREQQDLLSQGGRYFTDTQVDAGNGIYSKIEHRTNKRHDGTFEIINSQWQNVSGLAGIGLLATGQQVYSEACEILYGKNTFIINTAFVHGLLTFDLDSYLYSGYPNENGHTASMTDNYRRVHKLLGRGRHSDFAIHDPLLSFLRKIGPHCASLLRSLKINGLFKSQVAMVRRYSLYASMNHFDRKLPFAKILPVYTHVLRDICTNLRSLTLSQSMGGEHRISPLWKCVDEDDRSDGERFSKAVGVVVKGLPSLEHLQLGDYSCAWEDVEGVEVSEEHTADVSDENIETESNDPWGVAVRWSAVVRERNIKRVFGGGSKNDGGANMDRHLGRDRVFALQTAVHQGGGKPDIEESIQARFQQLDDVLGFTKVDRHKRPRNLPLATNNTSQKHGTNQSTVQLTRKNKLTLANTQPKTKPQYSNPFVVLMVEDDQEEVED</sequence>
<dbReference type="EMBL" id="FJUX01000087">
    <property type="protein sequence ID" value="CZT06669.1"/>
    <property type="molecule type" value="Genomic_DNA"/>
</dbReference>
<organism evidence="2 3">
    <name type="scientific">Rhynchosporium agropyri</name>
    <dbReference type="NCBI Taxonomy" id="914238"/>
    <lineage>
        <taxon>Eukaryota</taxon>
        <taxon>Fungi</taxon>
        <taxon>Dikarya</taxon>
        <taxon>Ascomycota</taxon>
        <taxon>Pezizomycotina</taxon>
        <taxon>Leotiomycetes</taxon>
        <taxon>Helotiales</taxon>
        <taxon>Ploettnerulaceae</taxon>
        <taxon>Rhynchosporium</taxon>
    </lineage>
</organism>
<evidence type="ECO:0000313" key="3">
    <source>
        <dbReference type="Proteomes" id="UP000178912"/>
    </source>
</evidence>
<dbReference type="OrthoDB" id="3555548at2759"/>
<name>A0A1E1LAI7_9HELO</name>
<evidence type="ECO:0000313" key="2">
    <source>
        <dbReference type="EMBL" id="CZT06669.1"/>
    </source>
</evidence>
<keyword evidence="3" id="KW-1185">Reference proteome</keyword>
<proteinExistence type="predicted"/>
<reference evidence="3" key="1">
    <citation type="submission" date="2016-03" db="EMBL/GenBank/DDBJ databases">
        <authorList>
            <person name="Guldener U."/>
        </authorList>
    </citation>
    <scope>NUCLEOTIDE SEQUENCE [LARGE SCALE GENOMIC DNA]</scope>
    <source>
        <strain evidence="3">04CH-RAC-A.6.1</strain>
    </source>
</reference>
<feature type="compositionally biased region" description="Polar residues" evidence="1">
    <location>
        <begin position="496"/>
        <end position="513"/>
    </location>
</feature>
<evidence type="ECO:0000256" key="1">
    <source>
        <dbReference type="SAM" id="MobiDB-lite"/>
    </source>
</evidence>